<organism evidence="1 2">
    <name type="scientific">Zingiber officinale</name>
    <name type="common">Ginger</name>
    <name type="synonym">Amomum zingiber</name>
    <dbReference type="NCBI Taxonomy" id="94328"/>
    <lineage>
        <taxon>Eukaryota</taxon>
        <taxon>Viridiplantae</taxon>
        <taxon>Streptophyta</taxon>
        <taxon>Embryophyta</taxon>
        <taxon>Tracheophyta</taxon>
        <taxon>Spermatophyta</taxon>
        <taxon>Magnoliopsida</taxon>
        <taxon>Liliopsida</taxon>
        <taxon>Zingiberales</taxon>
        <taxon>Zingiberaceae</taxon>
        <taxon>Zingiber</taxon>
    </lineage>
</organism>
<keyword evidence="2" id="KW-1185">Reference proteome</keyword>
<sequence length="210" mass="22902">MSANQLVMSVHLTKGKKVGGNLMPMARRNMEAVLDFEVEIDSWTMRLAACLFLIIYCECSNPCHPLPPAAPAATSGHRVAAAAHHRCCPLPDYCCCPSPPLLPPLAIALPLLPTTVAAHRRRYRHPLSLLPTSTAIGSFTVIYTCERMLSCFCSMLPPSHNPLIDPTPLVVHCRRLPTTSGHHSFVCHTKVHGDLLDSTSALSILLARQL</sequence>
<name>A0A8J5GLZ4_ZINOF</name>
<gene>
    <name evidence="1" type="ORF">ZIOFF_031839</name>
</gene>
<proteinExistence type="predicted"/>
<reference evidence="1 2" key="1">
    <citation type="submission" date="2020-08" db="EMBL/GenBank/DDBJ databases">
        <title>Plant Genome Project.</title>
        <authorList>
            <person name="Zhang R.-G."/>
        </authorList>
    </citation>
    <scope>NUCLEOTIDE SEQUENCE [LARGE SCALE GENOMIC DNA]</scope>
    <source>
        <tissue evidence="1">Rhizome</tissue>
    </source>
</reference>
<accession>A0A8J5GLZ4</accession>
<comment type="caution">
    <text evidence="1">The sequence shown here is derived from an EMBL/GenBank/DDBJ whole genome shotgun (WGS) entry which is preliminary data.</text>
</comment>
<dbReference type="AlphaFoldDB" id="A0A8J5GLZ4"/>
<evidence type="ECO:0000313" key="1">
    <source>
        <dbReference type="EMBL" id="KAG6506515.1"/>
    </source>
</evidence>
<protein>
    <submittedName>
        <fullName evidence="1">Uncharacterized protein</fullName>
    </submittedName>
</protein>
<dbReference type="EMBL" id="JACMSC010000009">
    <property type="protein sequence ID" value="KAG6506515.1"/>
    <property type="molecule type" value="Genomic_DNA"/>
</dbReference>
<dbReference type="Proteomes" id="UP000734854">
    <property type="component" value="Unassembled WGS sequence"/>
</dbReference>
<evidence type="ECO:0000313" key="2">
    <source>
        <dbReference type="Proteomes" id="UP000734854"/>
    </source>
</evidence>